<reference evidence="1 2" key="1">
    <citation type="submission" date="2016-02" db="EMBL/GenBank/DDBJ databases">
        <title>Genome analysis of coral dinoflagellate symbionts highlights evolutionary adaptations to a symbiotic lifestyle.</title>
        <authorList>
            <person name="Aranda M."/>
            <person name="Li Y."/>
            <person name="Liew Y.J."/>
            <person name="Baumgarten S."/>
            <person name="Simakov O."/>
            <person name="Wilson M."/>
            <person name="Piel J."/>
            <person name="Ashoor H."/>
            <person name="Bougouffa S."/>
            <person name="Bajic V.B."/>
            <person name="Ryu T."/>
            <person name="Ravasi T."/>
            <person name="Bayer T."/>
            <person name="Micklem G."/>
            <person name="Kim H."/>
            <person name="Bhak J."/>
            <person name="Lajeunesse T.C."/>
            <person name="Voolstra C.R."/>
        </authorList>
    </citation>
    <scope>NUCLEOTIDE SEQUENCE [LARGE SCALE GENOMIC DNA]</scope>
    <source>
        <strain evidence="1 2">CCMP2467</strain>
    </source>
</reference>
<keyword evidence="2" id="KW-1185">Reference proteome</keyword>
<evidence type="ECO:0000313" key="1">
    <source>
        <dbReference type="EMBL" id="OLP91353.1"/>
    </source>
</evidence>
<comment type="caution">
    <text evidence="1">The sequence shown here is derived from an EMBL/GenBank/DDBJ whole genome shotgun (WGS) entry which is preliminary data.</text>
</comment>
<dbReference type="OMA" id="WIARWRY"/>
<sequence>MGSLRPWNLFGRTLYIASTEGGALNSNLAIQLSQARARQQAQEASRFSSPFARNLAYLLWPFSAAWALLWIARWRYRDADRLRELESKPGGAILLDLLAWRVTAHLGPYQVPNFSKAKMHEEPLKILQDPVLLDHERMRALSRLGQLSQRRMAALSFSPPGKQQGSPLVAIEPLLFEAFYEDSASATKSPGTSSDTHRAAAAKIILDVVAACPSQDRAVPAWVLSGLVKAQGIPWQVGPQGEELRATLLLQLLRTPSNAAAVGSLPEVQQYLGDAGIKRKEDTAWPLKAYLMSGETHDLLRKGARLVTKQCPGAVESRTKRDRDTPTLQTKRDVRNFWTSILLTAGWASFQHWTAVFTAQAVLQLLAGIGSASAGAVVLEAIWTAEEHVIQTEWYWEGVYSTPASAAMTLVNCVALAWAARFACILPFAFSRLFKDDYMDAYRTFT</sequence>
<evidence type="ECO:0000313" key="2">
    <source>
        <dbReference type="Proteomes" id="UP000186817"/>
    </source>
</evidence>
<proteinExistence type="predicted"/>
<name>A0A1Q9D811_SYMMI</name>
<dbReference type="OrthoDB" id="423636at2759"/>
<organism evidence="1 2">
    <name type="scientific">Symbiodinium microadriaticum</name>
    <name type="common">Dinoflagellate</name>
    <name type="synonym">Zooxanthella microadriatica</name>
    <dbReference type="NCBI Taxonomy" id="2951"/>
    <lineage>
        <taxon>Eukaryota</taxon>
        <taxon>Sar</taxon>
        <taxon>Alveolata</taxon>
        <taxon>Dinophyceae</taxon>
        <taxon>Suessiales</taxon>
        <taxon>Symbiodiniaceae</taxon>
        <taxon>Symbiodinium</taxon>
    </lineage>
</organism>
<dbReference type="EMBL" id="LSRX01000668">
    <property type="protein sequence ID" value="OLP91353.1"/>
    <property type="molecule type" value="Genomic_DNA"/>
</dbReference>
<dbReference type="Proteomes" id="UP000186817">
    <property type="component" value="Unassembled WGS sequence"/>
</dbReference>
<protein>
    <submittedName>
        <fullName evidence="1">Uncharacterized protein</fullName>
    </submittedName>
</protein>
<dbReference type="AlphaFoldDB" id="A0A1Q9D811"/>
<gene>
    <name evidence="1" type="ORF">AK812_SmicGene26957</name>
</gene>
<accession>A0A1Q9D811</accession>